<dbReference type="GeneID" id="93646852"/>
<dbReference type="OrthoDB" id="1093at2759"/>
<reference evidence="1 2" key="1">
    <citation type="submission" date="2016-02" db="EMBL/GenBank/DDBJ databases">
        <title>Discovery of a natural microsporidian pathogen with a broad tissue tropism in Caenorhabditis elegans.</title>
        <authorList>
            <person name="Luallen R.J."/>
            <person name="Reinke A.W."/>
            <person name="Tong L."/>
            <person name="Botts M.R."/>
            <person name="Felix M.-A."/>
            <person name="Troemel E.R."/>
        </authorList>
    </citation>
    <scope>NUCLEOTIDE SEQUENCE [LARGE SCALE GENOMIC DNA]</scope>
    <source>
        <strain evidence="1 2">JUm2807</strain>
    </source>
</reference>
<dbReference type="InterPro" id="IPR035298">
    <property type="entry name" value="PSMD13"/>
</dbReference>
<dbReference type="Proteomes" id="UP000185944">
    <property type="component" value="Unassembled WGS sequence"/>
</dbReference>
<dbReference type="STRING" id="1805483.A0A177EJA4"/>
<evidence type="ECO:0000313" key="2">
    <source>
        <dbReference type="Proteomes" id="UP000185944"/>
    </source>
</evidence>
<sequence length="341" mass="37562">MNGFMELAKGGKYHQLSQSILSAAPEMSLEELSSVYSSVVVPNHYNLDADSFAEIVSAIAKRTPPKEALVVLEKALNLLTALYTDVDASLAPIPRAIALARDRPAVAKLLLDIAHQHIVLGDIPSARIILYDCKNIQMEGKDILRRFHLTMGLLHYVTKNYSPAFKNLLECLEISAPEPETFTTCLVSGILSDRVYSFARLISLWKGGEMPALALARALEEGDTDRSNSVALTIDETLGPIVQRKALIIKLLNCFFSNPQRSTSLPELAESLSMPLPVLEQTILDILGSGLMKGTIDGITGLFTYTWIGYKHLTPTETQSVRSIISQLRERVLQVTREVSK</sequence>
<dbReference type="EMBL" id="LTDL01000014">
    <property type="protein sequence ID" value="OAG32027.1"/>
    <property type="molecule type" value="Genomic_DNA"/>
</dbReference>
<keyword evidence="1" id="KW-0647">Proteasome</keyword>
<dbReference type="PANTHER" id="PTHR10539">
    <property type="entry name" value="26S PROTEASOME NON-ATPASE REGULATORY SUBUNIT 13"/>
    <property type="match status" value="1"/>
</dbReference>
<dbReference type="GO" id="GO:0005829">
    <property type="term" value="C:cytosol"/>
    <property type="evidence" value="ECO:0007669"/>
    <property type="project" value="TreeGrafter"/>
</dbReference>
<organism evidence="1 2">
    <name type="scientific">Nematocida displodere</name>
    <dbReference type="NCBI Taxonomy" id="1805483"/>
    <lineage>
        <taxon>Eukaryota</taxon>
        <taxon>Fungi</taxon>
        <taxon>Fungi incertae sedis</taxon>
        <taxon>Microsporidia</taxon>
        <taxon>Nematocida</taxon>
    </lineage>
</organism>
<accession>A0A177EJA4</accession>
<evidence type="ECO:0000313" key="1">
    <source>
        <dbReference type="EMBL" id="OAG32027.1"/>
    </source>
</evidence>
<dbReference type="GO" id="GO:0006511">
    <property type="term" value="P:ubiquitin-dependent protein catabolic process"/>
    <property type="evidence" value="ECO:0007669"/>
    <property type="project" value="TreeGrafter"/>
</dbReference>
<dbReference type="GO" id="GO:0008541">
    <property type="term" value="C:proteasome regulatory particle, lid subcomplex"/>
    <property type="evidence" value="ECO:0007669"/>
    <property type="project" value="TreeGrafter"/>
</dbReference>
<dbReference type="RefSeq" id="XP_067545628.1">
    <property type="nucleotide sequence ID" value="XM_067687920.1"/>
</dbReference>
<dbReference type="GO" id="GO:0005634">
    <property type="term" value="C:nucleus"/>
    <property type="evidence" value="ECO:0007669"/>
    <property type="project" value="TreeGrafter"/>
</dbReference>
<gene>
    <name evidence="1" type="ORF">NEDG_00502</name>
</gene>
<proteinExistence type="predicted"/>
<name>A0A177EJA4_9MICR</name>
<dbReference type="GO" id="GO:0005198">
    <property type="term" value="F:structural molecule activity"/>
    <property type="evidence" value="ECO:0007669"/>
    <property type="project" value="TreeGrafter"/>
</dbReference>
<comment type="caution">
    <text evidence="1">The sequence shown here is derived from an EMBL/GenBank/DDBJ whole genome shotgun (WGS) entry which is preliminary data.</text>
</comment>
<dbReference type="AlphaFoldDB" id="A0A177EJA4"/>
<protein>
    <submittedName>
        <fullName evidence="1">26S proteasome regulatory subunit N9</fullName>
    </submittedName>
</protein>
<keyword evidence="2" id="KW-1185">Reference proteome</keyword>
<dbReference type="VEuPathDB" id="MicrosporidiaDB:NEDG_00502"/>
<dbReference type="PANTHER" id="PTHR10539:SF0">
    <property type="entry name" value="26S PROTEASOME NON-ATPASE REGULATORY SUBUNIT 13"/>
    <property type="match status" value="1"/>
</dbReference>